<dbReference type="Proteomes" id="UP000479639">
    <property type="component" value="Unassembled WGS sequence"/>
</dbReference>
<evidence type="ECO:0000313" key="2">
    <source>
        <dbReference type="Proteomes" id="UP000479639"/>
    </source>
</evidence>
<gene>
    <name evidence="1" type="ORF">F8D48_11475</name>
</gene>
<protein>
    <submittedName>
        <fullName evidence="1">Uncharacterized protein</fullName>
    </submittedName>
</protein>
<proteinExistence type="predicted"/>
<sequence>MYYAPSNDAAKDLNDHLAGIVVYNTTTLNAPDGLPFGLCACFSNVPATMTTDYRWAVQLALPTTGYPMFRRKVNKGEWTSWLPMSRPAA</sequence>
<accession>A0A7C8BPK1</accession>
<name>A0A7C8BPK1_9ACTN</name>
<keyword evidence="2" id="KW-1185">Reference proteome</keyword>
<dbReference type="EMBL" id="WAJS01000085">
    <property type="protein sequence ID" value="KAB1634957.1"/>
    <property type="molecule type" value="Genomic_DNA"/>
</dbReference>
<organism evidence="1 2">
    <name type="scientific">Adlercreutzia muris</name>
    <dbReference type="NCBI Taxonomy" id="1796610"/>
    <lineage>
        <taxon>Bacteria</taxon>
        <taxon>Bacillati</taxon>
        <taxon>Actinomycetota</taxon>
        <taxon>Coriobacteriia</taxon>
        <taxon>Eggerthellales</taxon>
        <taxon>Eggerthellaceae</taxon>
        <taxon>Adlercreutzia</taxon>
    </lineage>
</organism>
<reference evidence="1 2" key="1">
    <citation type="submission" date="2019-09" db="EMBL/GenBank/DDBJ databases">
        <title>Whole genome shotgun sequencing (WGS) of Ellagibacter isourolithinifaciens DSM 104140(T) and Adlercreutzia muris DSM 29508(T).</title>
        <authorList>
            <person name="Stoll D.A."/>
            <person name="Danylec N."/>
            <person name="Huch M."/>
        </authorList>
    </citation>
    <scope>NUCLEOTIDE SEQUENCE [LARGE SCALE GENOMIC DNA]</scope>
    <source>
        <strain evidence="1 2">DSM 29508</strain>
    </source>
</reference>
<comment type="caution">
    <text evidence="1">The sequence shown here is derived from an EMBL/GenBank/DDBJ whole genome shotgun (WGS) entry which is preliminary data.</text>
</comment>
<dbReference type="AlphaFoldDB" id="A0A7C8BPK1"/>
<evidence type="ECO:0000313" key="1">
    <source>
        <dbReference type="EMBL" id="KAB1634957.1"/>
    </source>
</evidence>
<dbReference type="RefSeq" id="WP_151432171.1">
    <property type="nucleotide sequence ID" value="NZ_WAJS01000085.1"/>
</dbReference>